<proteinExistence type="inferred from homology"/>
<dbReference type="Gene3D" id="2.115.10.20">
    <property type="entry name" value="Glycosyl hydrolase domain, family 43"/>
    <property type="match status" value="1"/>
</dbReference>
<reference evidence="8 9" key="1">
    <citation type="submission" date="2017-10" db="EMBL/GenBank/DDBJ databases">
        <title>Whole genome of Pedobacter ginsengisoli T01R-27 isolated from tomato rhizosphere.</title>
        <authorList>
            <person name="Weon H.-Y."/>
            <person name="Lee S.A."/>
            <person name="Sang M.K."/>
            <person name="Song J."/>
        </authorList>
    </citation>
    <scope>NUCLEOTIDE SEQUENCE [LARGE SCALE GENOMIC DNA]</scope>
    <source>
        <strain evidence="8 9">T01R-27</strain>
    </source>
</reference>
<dbReference type="GO" id="GO:0005975">
    <property type="term" value="P:carbohydrate metabolic process"/>
    <property type="evidence" value="ECO:0007669"/>
    <property type="project" value="InterPro"/>
</dbReference>
<dbReference type="PANTHER" id="PTHR42812">
    <property type="entry name" value="BETA-XYLOSIDASE"/>
    <property type="match status" value="1"/>
</dbReference>
<evidence type="ECO:0000256" key="4">
    <source>
        <dbReference type="PIRSR" id="PIRSR606710-1"/>
    </source>
</evidence>
<evidence type="ECO:0000256" key="1">
    <source>
        <dbReference type="ARBA" id="ARBA00009865"/>
    </source>
</evidence>
<keyword evidence="2 6" id="KW-0378">Hydrolase</keyword>
<dbReference type="SUPFAM" id="SSF75005">
    <property type="entry name" value="Arabinanase/levansucrase/invertase"/>
    <property type="match status" value="1"/>
</dbReference>
<sequence>MRLLFKCLLFIVAIQFTATTQTLLAQEIKAVVPGDFADPSIIRKGNEYYSVGTSSEWAPHFPIFKSTNLKTWKQTGYVFKQAPEWANASFWAPEYYYHNKTYFIYYTARRKKDGVSCIGVATSKYPDKDFKDHGIIIEHGKEAIDAFVFNDKGQLYITWKAYGLDGRPIEILGSKLSNNGLSLIGDSFTMMKDDKGIGLEGQSILKKDDYYYMFYSVGNCCGSKCDYNVRVARAKTFQGPYENHTKNPLLFENEWWKCSGHGTFVNSPDGKPYYIYHAYNKASNVFSGRQGMLAELIWTKKNEWPEFKELSPAPNQPSANNFKANFTPKTPAVDWQWDFRNSTPKVIQKTGFLHLSGTIKKENNAGIALTLRPKFLNYEMLTTVVNNNNALKGLVLYGDANAATGIGVKANQVHFWTIKDNKLTILNTATINNSYSPLQLKMIVKSDLTCHVYWRQKSTAWKELSAGDNAYSIDFLPQWDRSPRGGLNFKGNSTEEAQFSSFELNYFNK</sequence>
<dbReference type="EMBL" id="CP024091">
    <property type="protein sequence ID" value="ATP57648.1"/>
    <property type="molecule type" value="Genomic_DNA"/>
</dbReference>
<dbReference type="AlphaFoldDB" id="A0A2D1U7S4"/>
<gene>
    <name evidence="8" type="ORF">CPT03_14795</name>
</gene>
<keyword evidence="7" id="KW-0732">Signal</keyword>
<dbReference type="OrthoDB" id="9801455at2"/>
<evidence type="ECO:0000256" key="2">
    <source>
        <dbReference type="ARBA" id="ARBA00022801"/>
    </source>
</evidence>
<dbReference type="PANTHER" id="PTHR42812:SF5">
    <property type="entry name" value="ENDO-ARABINASE"/>
    <property type="match status" value="1"/>
</dbReference>
<name>A0A2D1U7S4_9SPHI</name>
<dbReference type="Proteomes" id="UP000223749">
    <property type="component" value="Chromosome"/>
</dbReference>
<feature type="signal peptide" evidence="7">
    <location>
        <begin position="1"/>
        <end position="25"/>
    </location>
</feature>
<dbReference type="RefSeq" id="WP_099439564.1">
    <property type="nucleotide sequence ID" value="NZ_CP024091.1"/>
</dbReference>
<dbReference type="GO" id="GO:0004553">
    <property type="term" value="F:hydrolase activity, hydrolyzing O-glycosyl compounds"/>
    <property type="evidence" value="ECO:0007669"/>
    <property type="project" value="InterPro"/>
</dbReference>
<evidence type="ECO:0000313" key="9">
    <source>
        <dbReference type="Proteomes" id="UP000223749"/>
    </source>
</evidence>
<feature type="active site" description="Proton acceptor" evidence="4">
    <location>
        <position position="38"/>
    </location>
</feature>
<keyword evidence="3 6" id="KW-0326">Glycosidase</keyword>
<evidence type="ECO:0000256" key="7">
    <source>
        <dbReference type="SAM" id="SignalP"/>
    </source>
</evidence>
<evidence type="ECO:0000256" key="3">
    <source>
        <dbReference type="ARBA" id="ARBA00023295"/>
    </source>
</evidence>
<dbReference type="CDD" id="cd08999">
    <property type="entry name" value="GH43_ABN-like"/>
    <property type="match status" value="1"/>
</dbReference>
<organism evidence="8 9">
    <name type="scientific">Pedobacter ginsengisoli</name>
    <dbReference type="NCBI Taxonomy" id="363852"/>
    <lineage>
        <taxon>Bacteria</taxon>
        <taxon>Pseudomonadati</taxon>
        <taxon>Bacteroidota</taxon>
        <taxon>Sphingobacteriia</taxon>
        <taxon>Sphingobacteriales</taxon>
        <taxon>Sphingobacteriaceae</taxon>
        <taxon>Pedobacter</taxon>
    </lineage>
</organism>
<evidence type="ECO:0000256" key="5">
    <source>
        <dbReference type="PIRSR" id="PIRSR606710-2"/>
    </source>
</evidence>
<dbReference type="InterPro" id="IPR051795">
    <property type="entry name" value="Glycosyl_Hydrlase_43"/>
</dbReference>
<dbReference type="InterPro" id="IPR006710">
    <property type="entry name" value="Glyco_hydro_43"/>
</dbReference>
<feature type="site" description="Important for catalytic activity, responsible for pKa modulation of the active site Glu and correct orientation of both the proton donor and substrate" evidence="5">
    <location>
        <position position="145"/>
    </location>
</feature>
<feature type="chain" id="PRO_5013783388" evidence="7">
    <location>
        <begin position="26"/>
        <end position="509"/>
    </location>
</feature>
<protein>
    <submittedName>
        <fullName evidence="8">Beta-xylosidase</fullName>
    </submittedName>
</protein>
<dbReference type="InterPro" id="IPR023296">
    <property type="entry name" value="Glyco_hydro_beta-prop_sf"/>
</dbReference>
<comment type="similarity">
    <text evidence="1 6">Belongs to the glycosyl hydrolase 43 family.</text>
</comment>
<accession>A0A2D1U7S4</accession>
<keyword evidence="9" id="KW-1185">Reference proteome</keyword>
<feature type="active site" description="Proton donor" evidence="4">
    <location>
        <position position="200"/>
    </location>
</feature>
<dbReference type="KEGG" id="pgs:CPT03_14795"/>
<evidence type="ECO:0000256" key="6">
    <source>
        <dbReference type="RuleBase" id="RU361187"/>
    </source>
</evidence>
<evidence type="ECO:0000313" key="8">
    <source>
        <dbReference type="EMBL" id="ATP57648.1"/>
    </source>
</evidence>
<dbReference type="Pfam" id="PF04616">
    <property type="entry name" value="Glyco_hydro_43"/>
    <property type="match status" value="1"/>
</dbReference>